<protein>
    <submittedName>
        <fullName evidence="1">Uncharacterized protein</fullName>
    </submittedName>
</protein>
<sequence length="79" mass="8729">MLVPGWVYVLPRTGFEPMPPYDWPGLGRVREPHWVSAQAAVPLLRVPVGPADFPLPVHTHDAATVDARAHANPWGFPWG</sequence>
<name>A0ABW1ZEZ8_9DEIO</name>
<reference evidence="2" key="1">
    <citation type="journal article" date="2019" name="Int. J. Syst. Evol. Microbiol.">
        <title>The Global Catalogue of Microorganisms (GCM) 10K type strain sequencing project: providing services to taxonomists for standard genome sequencing and annotation.</title>
        <authorList>
            <consortium name="The Broad Institute Genomics Platform"/>
            <consortium name="The Broad Institute Genome Sequencing Center for Infectious Disease"/>
            <person name="Wu L."/>
            <person name="Ma J."/>
        </authorList>
    </citation>
    <scope>NUCLEOTIDE SEQUENCE [LARGE SCALE GENOMIC DNA]</scope>
    <source>
        <strain evidence="2">CCUG 63830</strain>
    </source>
</reference>
<dbReference type="RefSeq" id="WP_380053547.1">
    <property type="nucleotide sequence ID" value="NZ_JBHSWB010000001.1"/>
</dbReference>
<proteinExistence type="predicted"/>
<dbReference type="EMBL" id="JBHSWB010000001">
    <property type="protein sequence ID" value="MFC6659075.1"/>
    <property type="molecule type" value="Genomic_DNA"/>
</dbReference>
<comment type="caution">
    <text evidence="1">The sequence shown here is derived from an EMBL/GenBank/DDBJ whole genome shotgun (WGS) entry which is preliminary data.</text>
</comment>
<gene>
    <name evidence="1" type="ORF">ACFP90_00910</name>
</gene>
<keyword evidence="2" id="KW-1185">Reference proteome</keyword>
<organism evidence="1 2">
    <name type="scientific">Deinococcus multiflagellatus</name>
    <dbReference type="NCBI Taxonomy" id="1656887"/>
    <lineage>
        <taxon>Bacteria</taxon>
        <taxon>Thermotogati</taxon>
        <taxon>Deinococcota</taxon>
        <taxon>Deinococci</taxon>
        <taxon>Deinococcales</taxon>
        <taxon>Deinococcaceae</taxon>
        <taxon>Deinococcus</taxon>
    </lineage>
</organism>
<evidence type="ECO:0000313" key="2">
    <source>
        <dbReference type="Proteomes" id="UP001596317"/>
    </source>
</evidence>
<dbReference type="Proteomes" id="UP001596317">
    <property type="component" value="Unassembled WGS sequence"/>
</dbReference>
<evidence type="ECO:0000313" key="1">
    <source>
        <dbReference type="EMBL" id="MFC6659075.1"/>
    </source>
</evidence>
<accession>A0ABW1ZEZ8</accession>